<dbReference type="EMBL" id="NXGI01000026">
    <property type="protein sequence ID" value="PRM96229.1"/>
    <property type="molecule type" value="Genomic_DNA"/>
</dbReference>
<evidence type="ECO:0000313" key="2">
    <source>
        <dbReference type="Proteomes" id="UP000239151"/>
    </source>
</evidence>
<name>A0A2S9TBR3_9BACT</name>
<dbReference type="AlphaFoldDB" id="A0A2S9TBR3"/>
<accession>A0A2S9TBR3</accession>
<gene>
    <name evidence="1" type="ORF">CJ670_09150</name>
</gene>
<proteinExistence type="predicted"/>
<protein>
    <submittedName>
        <fullName evidence="1">Transposase</fullName>
    </submittedName>
</protein>
<comment type="caution">
    <text evidence="1">The sequence shown here is derived from an EMBL/GenBank/DDBJ whole genome shotgun (WGS) entry which is preliminary data.</text>
</comment>
<sequence length="93" mass="10702">YEALIGKITLSMFTYNIVSYINRIKHEPQTLGELFRDLECELETLAISMQLFIQILTKISEIQNVVKDNKDLLQIIAVISAFTQKELGFMCES</sequence>
<feature type="non-terminal residue" evidence="1">
    <location>
        <position position="1"/>
    </location>
</feature>
<reference evidence="1 2" key="1">
    <citation type="submission" date="2017-09" db="EMBL/GenBank/DDBJ databases">
        <title>Reassesment of A. cryaerophilus.</title>
        <authorList>
            <person name="Perez-Cataluna A."/>
            <person name="Collado L."/>
            <person name="Salgado O."/>
            <person name="Lefinanco V."/>
            <person name="Figueras M.J."/>
        </authorList>
    </citation>
    <scope>NUCLEOTIDE SEQUENCE [LARGE SCALE GENOMIC DNA]</scope>
    <source>
        <strain evidence="1 2">LMG 9065</strain>
    </source>
</reference>
<evidence type="ECO:0000313" key="1">
    <source>
        <dbReference type="EMBL" id="PRM96229.1"/>
    </source>
</evidence>
<dbReference type="Proteomes" id="UP000239151">
    <property type="component" value="Unassembled WGS sequence"/>
</dbReference>
<organism evidence="1 2">
    <name type="scientific">Aliarcobacter cryaerophilus</name>
    <dbReference type="NCBI Taxonomy" id="28198"/>
    <lineage>
        <taxon>Bacteria</taxon>
        <taxon>Pseudomonadati</taxon>
        <taxon>Campylobacterota</taxon>
        <taxon>Epsilonproteobacteria</taxon>
        <taxon>Campylobacterales</taxon>
        <taxon>Arcobacteraceae</taxon>
        <taxon>Aliarcobacter</taxon>
    </lineage>
</organism>